<name>A0A238KTD8_9RHOB</name>
<evidence type="ECO:0000259" key="1">
    <source>
        <dbReference type="Pfam" id="PF07700"/>
    </source>
</evidence>
<sequence length="178" mass="20014">MKGIVFTELLEMAETAVGEEAVDAILDRLDLGSGGVYTAVGHYPCSELLQIVSALGEATGVPDADLQRRFGVWMHRRFVDSYPEFFRDKATALDMLDAIETEVHVEVRKLYPDAELPVFRTRRHGADRLEMIYRSERPLAAFCHGMVEACVGHFGQPARITVEQASDREAVFDVRLER</sequence>
<keyword evidence="3" id="KW-1185">Reference proteome</keyword>
<dbReference type="Pfam" id="PF07700">
    <property type="entry name" value="HNOB"/>
    <property type="match status" value="1"/>
</dbReference>
<dbReference type="RefSeq" id="WP_094022113.1">
    <property type="nucleotide sequence ID" value="NZ_FXYF01000009.1"/>
</dbReference>
<evidence type="ECO:0000313" key="2">
    <source>
        <dbReference type="EMBL" id="SMX46073.1"/>
    </source>
</evidence>
<dbReference type="OrthoDB" id="7266652at2"/>
<organism evidence="2 3">
    <name type="scientific">Maliponia aquimaris</name>
    <dbReference type="NCBI Taxonomy" id="1673631"/>
    <lineage>
        <taxon>Bacteria</taxon>
        <taxon>Pseudomonadati</taxon>
        <taxon>Pseudomonadota</taxon>
        <taxon>Alphaproteobacteria</taxon>
        <taxon>Rhodobacterales</taxon>
        <taxon>Paracoccaceae</taxon>
        <taxon>Maliponia</taxon>
    </lineage>
</organism>
<dbReference type="AlphaFoldDB" id="A0A238KTD8"/>
<dbReference type="Gene3D" id="3.90.1520.10">
    <property type="entry name" value="H-NOX domain"/>
    <property type="match status" value="1"/>
</dbReference>
<dbReference type="SUPFAM" id="SSF111126">
    <property type="entry name" value="Ligand-binding domain in the NO signalling and Golgi transport"/>
    <property type="match status" value="1"/>
</dbReference>
<dbReference type="InterPro" id="IPR024096">
    <property type="entry name" value="NO_sig/Golgi_transp_ligand-bd"/>
</dbReference>
<dbReference type="InterPro" id="IPR038158">
    <property type="entry name" value="H-NOX_domain_sf"/>
</dbReference>
<reference evidence="2 3" key="1">
    <citation type="submission" date="2017-05" db="EMBL/GenBank/DDBJ databases">
        <authorList>
            <person name="Song R."/>
            <person name="Chenine A.L."/>
            <person name="Ruprecht R.M."/>
        </authorList>
    </citation>
    <scope>NUCLEOTIDE SEQUENCE [LARGE SCALE GENOMIC DNA]</scope>
    <source>
        <strain evidence="2 3">CECT 8898</strain>
    </source>
</reference>
<feature type="domain" description="Heme NO-binding" evidence="1">
    <location>
        <begin position="2"/>
        <end position="161"/>
    </location>
</feature>
<evidence type="ECO:0000313" key="3">
    <source>
        <dbReference type="Proteomes" id="UP000207598"/>
    </source>
</evidence>
<dbReference type="EMBL" id="FXYF01000009">
    <property type="protein sequence ID" value="SMX46073.1"/>
    <property type="molecule type" value="Genomic_DNA"/>
</dbReference>
<protein>
    <submittedName>
        <fullName evidence="2">Heme NO binding protein</fullName>
    </submittedName>
</protein>
<gene>
    <name evidence="2" type="ORF">MAA8898_03319</name>
</gene>
<dbReference type="Proteomes" id="UP000207598">
    <property type="component" value="Unassembled WGS sequence"/>
</dbReference>
<dbReference type="GO" id="GO:0020037">
    <property type="term" value="F:heme binding"/>
    <property type="evidence" value="ECO:0007669"/>
    <property type="project" value="InterPro"/>
</dbReference>
<proteinExistence type="predicted"/>
<accession>A0A238KTD8</accession>
<dbReference type="InterPro" id="IPR011644">
    <property type="entry name" value="Heme_NO-bd"/>
</dbReference>